<accession>A0ABN6SKS2</accession>
<dbReference type="Proteomes" id="UP001321741">
    <property type="component" value="Chromosome"/>
</dbReference>
<sequence length="158" mass="18620">MNAKEANAIIDDLYDQKQNDYYIDFVPITFPNEDFAELADYLENHYKPDFANKIVFIAFTIMHYYESYVFLDNTAEEPIYPDLVNKDLRHMGLDELSKLIHKIIIENWSGLYIIFKNENQISTMRISDEYDTSFRNLSGNALALVKQLVRQQGIYLKN</sequence>
<reference evidence="1 2" key="1">
    <citation type="journal article" date="2023" name="Microbiol. Spectr.">
        <title>Symbiosis of Carpenter Bees with Uncharacterized Lactic Acid Bacteria Showing NAD Auxotrophy.</title>
        <authorList>
            <person name="Kawasaki S."/>
            <person name="Ozawa K."/>
            <person name="Mori T."/>
            <person name="Yamamoto A."/>
            <person name="Ito M."/>
            <person name="Ohkuma M."/>
            <person name="Sakamoto M."/>
            <person name="Matsutani M."/>
        </authorList>
    </citation>
    <scope>NUCLEOTIDE SEQUENCE [LARGE SCALE GENOMIC DNA]</scope>
    <source>
        <strain evidence="1 2">Kim32-2</strain>
    </source>
</reference>
<dbReference type="RefSeq" id="WP_317637212.1">
    <property type="nucleotide sequence ID" value="NZ_AP026803.1"/>
</dbReference>
<name>A0ABN6SKS2_9LACO</name>
<evidence type="ECO:0000313" key="2">
    <source>
        <dbReference type="Proteomes" id="UP001321741"/>
    </source>
</evidence>
<keyword evidence="2" id="KW-1185">Reference proteome</keyword>
<organism evidence="1 2">
    <name type="scientific">Lactobacillus xylocopicola</name>
    <dbReference type="NCBI Taxonomy" id="2976676"/>
    <lineage>
        <taxon>Bacteria</taxon>
        <taxon>Bacillati</taxon>
        <taxon>Bacillota</taxon>
        <taxon>Bacilli</taxon>
        <taxon>Lactobacillales</taxon>
        <taxon>Lactobacillaceae</taxon>
        <taxon>Lactobacillus</taxon>
    </lineage>
</organism>
<protein>
    <submittedName>
        <fullName evidence="1">Uncharacterized protein</fullName>
    </submittedName>
</protein>
<dbReference type="EMBL" id="AP026803">
    <property type="protein sequence ID" value="BDR60975.1"/>
    <property type="molecule type" value="Genomic_DNA"/>
</dbReference>
<evidence type="ECO:0000313" key="1">
    <source>
        <dbReference type="EMBL" id="BDR60975.1"/>
    </source>
</evidence>
<proteinExistence type="predicted"/>
<gene>
    <name evidence="1" type="ORF">KIM322_12360</name>
</gene>